<dbReference type="VEuPathDB" id="FungiDB:FOIG_10558"/>
<dbReference type="HOGENOM" id="CLU_1927641_0_0_1"/>
<dbReference type="RefSeq" id="XP_031059616.1">
    <property type="nucleotide sequence ID" value="XM_031210905.1"/>
</dbReference>
<reference evidence="1" key="1">
    <citation type="submission" date="2011-11" db="EMBL/GenBank/DDBJ databases">
        <title>The Genome Sequence of Fusarium oxysporum II5.</title>
        <authorList>
            <consortium name="The Broad Institute Genome Sequencing Platform"/>
            <person name="Ma L.-J."/>
            <person name="Gale L.R."/>
            <person name="Schwartz D.C."/>
            <person name="Zhou S."/>
            <person name="Corby-Kistler H."/>
            <person name="Young S.K."/>
            <person name="Zeng Q."/>
            <person name="Gargeya S."/>
            <person name="Fitzgerald M."/>
            <person name="Haas B."/>
            <person name="Abouelleil A."/>
            <person name="Alvarado L."/>
            <person name="Arachchi H.M."/>
            <person name="Berlin A."/>
            <person name="Brown A."/>
            <person name="Chapman S.B."/>
            <person name="Chen Z."/>
            <person name="Dunbar C."/>
            <person name="Freedman E."/>
            <person name="Gearin G."/>
            <person name="Goldberg J."/>
            <person name="Griggs A."/>
            <person name="Gujja S."/>
            <person name="Heiman D."/>
            <person name="Howarth C."/>
            <person name="Larson L."/>
            <person name="Lui A."/>
            <person name="MacDonald P.J.P."/>
            <person name="Montmayeur A."/>
            <person name="Murphy C."/>
            <person name="Neiman D."/>
            <person name="Pearson M."/>
            <person name="Priest M."/>
            <person name="Roberts A."/>
            <person name="Saif S."/>
            <person name="Shea T."/>
            <person name="Shenoy N."/>
            <person name="Sisk P."/>
            <person name="Stolte C."/>
            <person name="Sykes S."/>
            <person name="Wortman J."/>
            <person name="Nusbaum C."/>
            <person name="Birren B."/>
        </authorList>
    </citation>
    <scope>NUCLEOTIDE SEQUENCE [LARGE SCALE GENOMIC DNA]</scope>
    <source>
        <strain evidence="1">54006</strain>
    </source>
</reference>
<reference evidence="1" key="2">
    <citation type="submission" date="2014-03" db="EMBL/GenBank/DDBJ databases">
        <title>The Genome Annotation of Fusarium oxysporum II5.</title>
        <authorList>
            <consortium name="The Broad Institute Genomics Platform"/>
            <person name="Ma L.-J."/>
            <person name="Corby-Kistler H."/>
            <person name="Broz K."/>
            <person name="Gale L.R."/>
            <person name="Jonkers W."/>
            <person name="O'Donnell K."/>
            <person name="Ploetz R."/>
            <person name="Steinberg C."/>
            <person name="Schwartz D.C."/>
            <person name="VanEtten H."/>
            <person name="Zhou S."/>
            <person name="Young S.K."/>
            <person name="Zeng Q."/>
            <person name="Gargeya S."/>
            <person name="Fitzgerald M."/>
            <person name="Abouelleil A."/>
            <person name="Alvarado L."/>
            <person name="Chapman S.B."/>
            <person name="Gainer-Dewar J."/>
            <person name="Goldberg J."/>
            <person name="Griggs A."/>
            <person name="Gujja S."/>
            <person name="Hansen M."/>
            <person name="Howarth C."/>
            <person name="Imamovic A."/>
            <person name="Ireland A."/>
            <person name="Larimer J."/>
            <person name="McCowan C."/>
            <person name="Murphy C."/>
            <person name="Pearson M."/>
            <person name="Poon T.W."/>
            <person name="Priest M."/>
            <person name="Roberts A."/>
            <person name="Saif S."/>
            <person name="Shea T."/>
            <person name="Sykes S."/>
            <person name="Wortman J."/>
            <person name="Nusbaum C."/>
            <person name="Birren B."/>
        </authorList>
    </citation>
    <scope>NUCLEOTIDE SEQUENCE</scope>
    <source>
        <strain evidence="1">54006</strain>
    </source>
</reference>
<dbReference type="Proteomes" id="UP000030685">
    <property type="component" value="Unassembled WGS sequence"/>
</dbReference>
<gene>
    <name evidence="1" type="ORF">FOIG_10558</name>
</gene>
<accession>X0JM73</accession>
<dbReference type="AlphaFoldDB" id="X0JM73"/>
<protein>
    <submittedName>
        <fullName evidence="1">Uncharacterized protein</fullName>
    </submittedName>
</protein>
<sequence>MARLSLITAQLIQKQQVTMTTVISASGNSAVTSSFIITYTRGSTTMKPRSATELSGWIHFPMPGGTSGECLDNLMVDFTSQSATIKTVMVYLGSANVFEEGNLGKTETFTVSMSSRKILHSGGGISVSIEVEFETVEAWLSISSVGIAF</sequence>
<dbReference type="GeneID" id="42035733"/>
<dbReference type="EMBL" id="KK036127">
    <property type="protein sequence ID" value="EXL97526.1"/>
    <property type="molecule type" value="Genomic_DNA"/>
</dbReference>
<organism evidence="1">
    <name type="scientific">Fusarium odoratissimum (strain NRRL 54006)</name>
    <dbReference type="NCBI Taxonomy" id="1089451"/>
    <lineage>
        <taxon>Eukaryota</taxon>
        <taxon>Fungi</taxon>
        <taxon>Dikarya</taxon>
        <taxon>Ascomycota</taxon>
        <taxon>Pezizomycotina</taxon>
        <taxon>Sordariomycetes</taxon>
        <taxon>Hypocreomycetidae</taxon>
        <taxon>Hypocreales</taxon>
        <taxon>Nectriaceae</taxon>
        <taxon>Fusarium</taxon>
        <taxon>Fusarium oxysporum species complex</taxon>
        <taxon>Fusarium oxysporum f. sp. cubense (strain race 4)</taxon>
    </lineage>
</organism>
<name>X0JM73_FUSO5</name>
<proteinExistence type="predicted"/>
<evidence type="ECO:0000313" key="1">
    <source>
        <dbReference type="EMBL" id="EXL97526.1"/>
    </source>
</evidence>